<dbReference type="GO" id="GO:0016491">
    <property type="term" value="F:oxidoreductase activity"/>
    <property type="evidence" value="ECO:0007669"/>
    <property type="project" value="UniProtKB-KW"/>
</dbReference>
<dbReference type="Gene3D" id="2.40.30.10">
    <property type="entry name" value="Translation factors"/>
    <property type="match status" value="1"/>
</dbReference>
<evidence type="ECO:0000256" key="8">
    <source>
        <dbReference type="ARBA" id="ARBA00022989"/>
    </source>
</evidence>
<dbReference type="CDD" id="cd06198">
    <property type="entry name" value="FNR_like_3"/>
    <property type="match status" value="1"/>
</dbReference>
<dbReference type="PANTHER" id="PTHR47354">
    <property type="entry name" value="NADH OXIDOREDUCTASE HCR"/>
    <property type="match status" value="1"/>
</dbReference>
<keyword evidence="16" id="KW-1185">Reference proteome</keyword>
<dbReference type="Pfam" id="PF08022">
    <property type="entry name" value="FAD_binding_8"/>
    <property type="match status" value="1"/>
</dbReference>
<dbReference type="Proteomes" id="UP000244064">
    <property type="component" value="Unassembled WGS sequence"/>
</dbReference>
<keyword evidence="9" id="KW-0560">Oxidoreductase</keyword>
<dbReference type="InterPro" id="IPR013112">
    <property type="entry name" value="FAD-bd_8"/>
</dbReference>
<dbReference type="AlphaFoldDB" id="A0A2T5PB69"/>
<keyword evidence="11" id="KW-0411">Iron-sulfur</keyword>
<feature type="transmembrane region" description="Helical" evidence="13">
    <location>
        <begin position="80"/>
        <end position="96"/>
    </location>
</feature>
<dbReference type="InterPro" id="IPR017927">
    <property type="entry name" value="FAD-bd_FR_type"/>
</dbReference>
<organism evidence="15 16">
    <name type="scientific">Pseudomonas mangrovi</name>
    <dbReference type="NCBI Taxonomy" id="2161748"/>
    <lineage>
        <taxon>Bacteria</taxon>
        <taxon>Pseudomonadati</taxon>
        <taxon>Pseudomonadota</taxon>
        <taxon>Gammaproteobacteria</taxon>
        <taxon>Pseudomonadales</taxon>
        <taxon>Pseudomonadaceae</taxon>
        <taxon>Pseudomonas</taxon>
    </lineage>
</organism>
<evidence type="ECO:0000256" key="7">
    <source>
        <dbReference type="ARBA" id="ARBA00022827"/>
    </source>
</evidence>
<feature type="transmembrane region" description="Helical" evidence="13">
    <location>
        <begin position="38"/>
        <end position="59"/>
    </location>
</feature>
<evidence type="ECO:0000256" key="13">
    <source>
        <dbReference type="SAM" id="Phobius"/>
    </source>
</evidence>
<feature type="domain" description="FAD-binding FR-type" evidence="14">
    <location>
        <begin position="219"/>
        <end position="318"/>
    </location>
</feature>
<dbReference type="RefSeq" id="WP_108106545.1">
    <property type="nucleotide sequence ID" value="NZ_QASN01000013.1"/>
</dbReference>
<dbReference type="Pfam" id="PF01794">
    <property type="entry name" value="Ferric_reduct"/>
    <property type="match status" value="1"/>
</dbReference>
<keyword evidence="8 13" id="KW-1133">Transmembrane helix</keyword>
<feature type="transmembrane region" description="Helical" evidence="13">
    <location>
        <begin position="166"/>
        <end position="183"/>
    </location>
</feature>
<evidence type="ECO:0000256" key="9">
    <source>
        <dbReference type="ARBA" id="ARBA00023002"/>
    </source>
</evidence>
<evidence type="ECO:0000259" key="14">
    <source>
        <dbReference type="PROSITE" id="PS51384"/>
    </source>
</evidence>
<evidence type="ECO:0000256" key="2">
    <source>
        <dbReference type="ARBA" id="ARBA00004141"/>
    </source>
</evidence>
<keyword evidence="4 13" id="KW-0812">Transmembrane</keyword>
<dbReference type="InterPro" id="IPR050415">
    <property type="entry name" value="MRET"/>
</dbReference>
<dbReference type="SFLD" id="SFLDG01168">
    <property type="entry name" value="Ferric_reductase_subgroup_(FRE"/>
    <property type="match status" value="1"/>
</dbReference>
<evidence type="ECO:0000256" key="3">
    <source>
        <dbReference type="ARBA" id="ARBA00022630"/>
    </source>
</evidence>
<evidence type="ECO:0000256" key="12">
    <source>
        <dbReference type="ARBA" id="ARBA00023136"/>
    </source>
</evidence>
<protein>
    <submittedName>
        <fullName evidence="15">Ferric reductase</fullName>
    </submittedName>
</protein>
<dbReference type="PROSITE" id="PS51384">
    <property type="entry name" value="FAD_FR"/>
    <property type="match status" value="1"/>
</dbReference>
<dbReference type="GO" id="GO:0016020">
    <property type="term" value="C:membrane"/>
    <property type="evidence" value="ECO:0007669"/>
    <property type="project" value="UniProtKB-SubCell"/>
</dbReference>
<evidence type="ECO:0000313" key="15">
    <source>
        <dbReference type="EMBL" id="PTU75003.1"/>
    </source>
</evidence>
<proteinExistence type="predicted"/>
<dbReference type="GO" id="GO:0051537">
    <property type="term" value="F:2 iron, 2 sulfur cluster binding"/>
    <property type="evidence" value="ECO:0007669"/>
    <property type="project" value="UniProtKB-KW"/>
</dbReference>
<dbReference type="InterPro" id="IPR013130">
    <property type="entry name" value="Fe3_Rdtase_TM_dom"/>
</dbReference>
<dbReference type="PRINTS" id="PR00409">
    <property type="entry name" value="PHDIOXRDTASE"/>
</dbReference>
<evidence type="ECO:0000256" key="6">
    <source>
        <dbReference type="ARBA" id="ARBA00022723"/>
    </source>
</evidence>
<sequence>MKRIVWIALTLPLILTLLWLQAAPRELELERFWPLRSAMVQYSGLLAMAAMSVALLLAARPGMIERFCDGLDKTYRLHKWLGIAALVLGVVHWLWAQGPKWAVGLGWLEPPARRGAGNVGEGLAALLHEQRGIAESLGEWTFYVAVLLILLALSKRFPYRWFFKTHRFLALAYLLLVYHALILTRPEYWPTPLGLTLGVLLAAGSSAALLSLGRRIGRRHQVIGHIESLRQHPDNRVLSVGVRLDGAWPGHKAGQFAFVTFDEQEGPHPFTISSAWNNEGRLEFSIKALGDYTRQLPQTLRAGDPVTVEGPYGCFDFASRRAGQIWVAGGIGIAPFLARLRSLANRTDAQPIDLFYCTSEPAAEFIEDLRRLAAAARVELHLVIAQQQERLTPGRLRESIADWQARDLWFCGPSRFGQQLRRDLRAHGMAAEDFHQELFEMR</sequence>
<evidence type="ECO:0000313" key="16">
    <source>
        <dbReference type="Proteomes" id="UP000244064"/>
    </source>
</evidence>
<dbReference type="SUPFAM" id="SSF63380">
    <property type="entry name" value="Riboflavin synthase domain-like"/>
    <property type="match status" value="1"/>
</dbReference>
<dbReference type="SUPFAM" id="SSF52343">
    <property type="entry name" value="Ferredoxin reductase-like, C-terminal NADP-linked domain"/>
    <property type="match status" value="1"/>
</dbReference>
<keyword evidence="12 13" id="KW-0472">Membrane</keyword>
<gene>
    <name evidence="15" type="ORF">DBO85_06995</name>
</gene>
<comment type="caution">
    <text evidence="15">The sequence shown here is derived from an EMBL/GenBank/DDBJ whole genome shotgun (WGS) entry which is preliminary data.</text>
</comment>
<dbReference type="Gene3D" id="3.40.50.80">
    <property type="entry name" value="Nucleotide-binding domain of ferredoxin-NADP reductase (FNR) module"/>
    <property type="match status" value="1"/>
</dbReference>
<dbReference type="EMBL" id="QASN01000013">
    <property type="protein sequence ID" value="PTU75003.1"/>
    <property type="molecule type" value="Genomic_DNA"/>
</dbReference>
<dbReference type="OrthoDB" id="9796486at2"/>
<feature type="transmembrane region" description="Helical" evidence="13">
    <location>
        <begin position="137"/>
        <end position="154"/>
    </location>
</feature>
<dbReference type="InterPro" id="IPR039261">
    <property type="entry name" value="FNR_nucleotide-bd"/>
</dbReference>
<dbReference type="InterPro" id="IPR017938">
    <property type="entry name" value="Riboflavin_synthase-like_b-brl"/>
</dbReference>
<reference evidence="15 16" key="1">
    <citation type="submission" date="2018-04" db="EMBL/GenBank/DDBJ databases">
        <title>Pseudomonas sp. nov., isolated from mangrove soil.</title>
        <authorList>
            <person name="Chen C."/>
        </authorList>
    </citation>
    <scope>NUCLEOTIDE SEQUENCE [LARGE SCALE GENOMIC DNA]</scope>
    <source>
        <strain evidence="15 16">TC-11</strain>
    </source>
</reference>
<feature type="transmembrane region" description="Helical" evidence="13">
    <location>
        <begin position="189"/>
        <end position="212"/>
    </location>
</feature>
<keyword evidence="5" id="KW-0001">2Fe-2S</keyword>
<dbReference type="SFLD" id="SFLDS00052">
    <property type="entry name" value="Ferric_Reductase_Domain"/>
    <property type="match status" value="1"/>
</dbReference>
<evidence type="ECO:0000256" key="10">
    <source>
        <dbReference type="ARBA" id="ARBA00023004"/>
    </source>
</evidence>
<evidence type="ECO:0000256" key="5">
    <source>
        <dbReference type="ARBA" id="ARBA00022714"/>
    </source>
</evidence>
<keyword evidence="3" id="KW-0285">Flavoprotein</keyword>
<evidence type="ECO:0000256" key="11">
    <source>
        <dbReference type="ARBA" id="ARBA00023014"/>
    </source>
</evidence>
<keyword evidence="6" id="KW-0479">Metal-binding</keyword>
<name>A0A2T5PB69_9PSED</name>
<keyword evidence="7" id="KW-0274">FAD</keyword>
<evidence type="ECO:0000256" key="1">
    <source>
        <dbReference type="ARBA" id="ARBA00001974"/>
    </source>
</evidence>
<comment type="subcellular location">
    <subcellularLocation>
        <location evidence="2">Membrane</location>
        <topology evidence="2">Multi-pass membrane protein</topology>
    </subcellularLocation>
</comment>
<dbReference type="GO" id="GO:0050660">
    <property type="term" value="F:flavin adenine dinucleotide binding"/>
    <property type="evidence" value="ECO:0007669"/>
    <property type="project" value="TreeGrafter"/>
</dbReference>
<accession>A0A2T5PB69</accession>
<dbReference type="PANTHER" id="PTHR47354:SF8">
    <property type="entry name" value="1,2-PHENYLACETYL-COA EPOXIDASE, SUBUNIT E"/>
    <property type="match status" value="1"/>
</dbReference>
<keyword evidence="10" id="KW-0408">Iron</keyword>
<dbReference type="GO" id="GO:0046872">
    <property type="term" value="F:metal ion binding"/>
    <property type="evidence" value="ECO:0007669"/>
    <property type="project" value="UniProtKB-KW"/>
</dbReference>
<comment type="cofactor">
    <cofactor evidence="1">
        <name>FAD</name>
        <dbReference type="ChEBI" id="CHEBI:57692"/>
    </cofactor>
</comment>
<evidence type="ECO:0000256" key="4">
    <source>
        <dbReference type="ARBA" id="ARBA00022692"/>
    </source>
</evidence>